<comment type="similarity">
    <text evidence="1">Belongs to the UPF0111 family.</text>
</comment>
<dbReference type="PANTHER" id="PTHR37298">
    <property type="entry name" value="UPF0111 PROTEIN YKAA"/>
    <property type="match status" value="1"/>
</dbReference>
<dbReference type="InterPro" id="IPR018445">
    <property type="entry name" value="Put_Phosphate_transp_reg"/>
</dbReference>
<dbReference type="Pfam" id="PF01865">
    <property type="entry name" value="PhoU_div"/>
    <property type="match status" value="1"/>
</dbReference>
<dbReference type="EMBL" id="JAAZON010000425">
    <property type="protein sequence ID" value="NMC63379.1"/>
    <property type="molecule type" value="Genomic_DNA"/>
</dbReference>
<organism evidence="2 3">
    <name type="scientific">SAR324 cluster bacterium</name>
    <dbReference type="NCBI Taxonomy" id="2024889"/>
    <lineage>
        <taxon>Bacteria</taxon>
        <taxon>Deltaproteobacteria</taxon>
        <taxon>SAR324 cluster</taxon>
    </lineage>
</organism>
<sequence length="209" mass="23605">MFKRFLPETTDFFSFFEDHSTVLTQMCNELLAMCEPGADLAVVVGSIKTLERKADDITRRCLRALQKTFITPFDRTQIKGLIGNLDDIADSIDEAASRILVFEIKELRPEVKTFAEILLKATNYLKEALDLLRNLKNEPAINQKCIAVIKLENEGDEILRQALTSLFKNGSDNPVLIIKWKEIFEHLEEGTDMAEDAANQINGIVIEAS</sequence>
<dbReference type="InterPro" id="IPR038078">
    <property type="entry name" value="PhoU-like_sf"/>
</dbReference>
<comment type="caution">
    <text evidence="2">The sequence shown here is derived from an EMBL/GenBank/DDBJ whole genome shotgun (WGS) entry which is preliminary data.</text>
</comment>
<accession>A0A7X9FSE5</accession>
<reference evidence="2 3" key="1">
    <citation type="journal article" date="2020" name="Biotechnol. Biofuels">
        <title>New insights from the biogas microbiome by comprehensive genome-resolved metagenomics of nearly 1600 species originating from multiple anaerobic digesters.</title>
        <authorList>
            <person name="Campanaro S."/>
            <person name="Treu L."/>
            <person name="Rodriguez-R L.M."/>
            <person name="Kovalovszki A."/>
            <person name="Ziels R.M."/>
            <person name="Maus I."/>
            <person name="Zhu X."/>
            <person name="Kougias P.G."/>
            <person name="Basile A."/>
            <person name="Luo G."/>
            <person name="Schluter A."/>
            <person name="Konstantinidis K.T."/>
            <person name="Angelidaki I."/>
        </authorList>
    </citation>
    <scope>NUCLEOTIDE SEQUENCE [LARGE SCALE GENOMIC DNA]</scope>
    <source>
        <strain evidence="2">AS27yjCOA_65</strain>
    </source>
</reference>
<name>A0A7X9FSE5_9DELT</name>
<dbReference type="SUPFAM" id="SSF109755">
    <property type="entry name" value="PhoU-like"/>
    <property type="match status" value="1"/>
</dbReference>
<dbReference type="AlphaFoldDB" id="A0A7X9FSE5"/>
<dbReference type="PANTHER" id="PTHR37298:SF1">
    <property type="entry name" value="UPF0111 PROTEIN YKAA"/>
    <property type="match status" value="1"/>
</dbReference>
<dbReference type="InterPro" id="IPR052912">
    <property type="entry name" value="UPF0111_domain"/>
</dbReference>
<protein>
    <submittedName>
        <fullName evidence="2">DUF47 domain-containing protein</fullName>
    </submittedName>
</protein>
<dbReference type="Gene3D" id="1.20.58.220">
    <property type="entry name" value="Phosphate transport system protein phou homolog 2, domain 2"/>
    <property type="match status" value="1"/>
</dbReference>
<evidence type="ECO:0000256" key="1">
    <source>
        <dbReference type="ARBA" id="ARBA00008591"/>
    </source>
</evidence>
<gene>
    <name evidence="2" type="ORF">GYA55_09470</name>
</gene>
<evidence type="ECO:0000313" key="2">
    <source>
        <dbReference type="EMBL" id="NMC63379.1"/>
    </source>
</evidence>
<dbReference type="Proteomes" id="UP000524246">
    <property type="component" value="Unassembled WGS sequence"/>
</dbReference>
<proteinExistence type="inferred from homology"/>
<evidence type="ECO:0000313" key="3">
    <source>
        <dbReference type="Proteomes" id="UP000524246"/>
    </source>
</evidence>